<evidence type="ECO:0000256" key="1">
    <source>
        <dbReference type="ARBA" id="ARBA00007664"/>
    </source>
</evidence>
<accession>A0A540X8G4</accession>
<dbReference type="OrthoDB" id="1496095at2"/>
<dbReference type="InterPro" id="IPR050430">
    <property type="entry name" value="Peptidase_S1"/>
</dbReference>
<dbReference type="InterPro" id="IPR001254">
    <property type="entry name" value="Trypsin_dom"/>
</dbReference>
<reference evidence="5 6" key="1">
    <citation type="submission" date="2019-06" db="EMBL/GenBank/DDBJ databases">
        <authorList>
            <person name="Livingstone P."/>
            <person name="Whitworth D."/>
        </authorList>
    </citation>
    <scope>NUCLEOTIDE SEQUENCE [LARGE SCALE GENOMIC DNA]</scope>
    <source>
        <strain evidence="5 6">AM401</strain>
    </source>
</reference>
<evidence type="ECO:0000313" key="5">
    <source>
        <dbReference type="EMBL" id="TQF17522.1"/>
    </source>
</evidence>
<dbReference type="CDD" id="cd00190">
    <property type="entry name" value="Tryp_SPc"/>
    <property type="match status" value="1"/>
</dbReference>
<evidence type="ECO:0000256" key="3">
    <source>
        <dbReference type="SAM" id="SignalP"/>
    </source>
</evidence>
<comment type="caution">
    <text evidence="5">The sequence shown here is derived from an EMBL/GenBank/DDBJ whole genome shotgun (WGS) entry which is preliminary data.</text>
</comment>
<dbReference type="GO" id="GO:0006508">
    <property type="term" value="P:proteolysis"/>
    <property type="evidence" value="ECO:0007669"/>
    <property type="project" value="UniProtKB-KW"/>
</dbReference>
<dbReference type="InterPro" id="IPR009003">
    <property type="entry name" value="Peptidase_S1_PA"/>
</dbReference>
<dbReference type="GO" id="GO:0004252">
    <property type="term" value="F:serine-type endopeptidase activity"/>
    <property type="evidence" value="ECO:0007669"/>
    <property type="project" value="InterPro"/>
</dbReference>
<dbReference type="RefSeq" id="WP_141640792.1">
    <property type="nucleotide sequence ID" value="NZ_VIFM01000006.1"/>
</dbReference>
<evidence type="ECO:0000256" key="2">
    <source>
        <dbReference type="ARBA" id="ARBA00023157"/>
    </source>
</evidence>
<dbReference type="Pfam" id="PF00089">
    <property type="entry name" value="Trypsin"/>
    <property type="match status" value="1"/>
</dbReference>
<evidence type="ECO:0000259" key="4">
    <source>
        <dbReference type="PROSITE" id="PS50240"/>
    </source>
</evidence>
<proteinExistence type="inferred from homology"/>
<keyword evidence="5" id="KW-0378">Hydrolase</keyword>
<name>A0A540X8G4_9BACT</name>
<feature type="signal peptide" evidence="3">
    <location>
        <begin position="1"/>
        <end position="23"/>
    </location>
</feature>
<dbReference type="InterPro" id="IPR043504">
    <property type="entry name" value="Peptidase_S1_PA_chymotrypsin"/>
</dbReference>
<feature type="domain" description="Peptidase S1" evidence="4">
    <location>
        <begin position="37"/>
        <end position="263"/>
    </location>
</feature>
<dbReference type="Gene3D" id="2.40.10.10">
    <property type="entry name" value="Trypsin-like serine proteases"/>
    <property type="match status" value="1"/>
</dbReference>
<comment type="similarity">
    <text evidence="1">Belongs to the peptidase S1 family.</text>
</comment>
<dbReference type="SMART" id="SM00020">
    <property type="entry name" value="Tryp_SPc"/>
    <property type="match status" value="1"/>
</dbReference>
<dbReference type="AlphaFoldDB" id="A0A540X8G4"/>
<protein>
    <submittedName>
        <fullName evidence="5">Serine protease</fullName>
    </submittedName>
</protein>
<keyword evidence="6" id="KW-1185">Reference proteome</keyword>
<gene>
    <name evidence="5" type="ORF">FJV41_02630</name>
</gene>
<dbReference type="InterPro" id="IPR001314">
    <property type="entry name" value="Peptidase_S1A"/>
</dbReference>
<keyword evidence="5" id="KW-0645">Protease</keyword>
<dbReference type="PANTHER" id="PTHR24276">
    <property type="entry name" value="POLYSERASE-RELATED"/>
    <property type="match status" value="1"/>
</dbReference>
<organism evidence="5 6">
    <name type="scientific">Myxococcus llanfairpwllgwyngyllgogerychwyrndrobwllllantysiliogogogochensis</name>
    <dbReference type="NCBI Taxonomy" id="2590453"/>
    <lineage>
        <taxon>Bacteria</taxon>
        <taxon>Pseudomonadati</taxon>
        <taxon>Myxococcota</taxon>
        <taxon>Myxococcia</taxon>
        <taxon>Myxococcales</taxon>
        <taxon>Cystobacterineae</taxon>
        <taxon>Myxococcaceae</taxon>
        <taxon>Myxococcus</taxon>
    </lineage>
</organism>
<dbReference type="SUPFAM" id="SSF50494">
    <property type="entry name" value="Trypsin-like serine proteases"/>
    <property type="match status" value="1"/>
</dbReference>
<dbReference type="FunFam" id="2.40.10.10:FF:000068">
    <property type="entry name" value="transmembrane protease serine 2"/>
    <property type="match status" value="1"/>
</dbReference>
<dbReference type="Proteomes" id="UP000315369">
    <property type="component" value="Unassembled WGS sequence"/>
</dbReference>
<dbReference type="PROSITE" id="PS51257">
    <property type="entry name" value="PROKAR_LIPOPROTEIN"/>
    <property type="match status" value="1"/>
</dbReference>
<dbReference type="PRINTS" id="PR00722">
    <property type="entry name" value="CHYMOTRYPSIN"/>
</dbReference>
<keyword evidence="3" id="KW-0732">Signal</keyword>
<feature type="chain" id="PRO_5022026369" evidence="3">
    <location>
        <begin position="24"/>
        <end position="263"/>
    </location>
</feature>
<dbReference type="PROSITE" id="PS50240">
    <property type="entry name" value="TRYPSIN_DOM"/>
    <property type="match status" value="1"/>
</dbReference>
<sequence>MTKQAWLVGFAVTGVLACGTPVAAPEAESISAATQTIRGGDDAHVGEFPYHVRILGRGVTKCGGALVQPGWVVTSAHCLQGFTASELTVVMGEVRIDVTEPTQQARSVMRWIPHPDYGVVDDAPLHDVAVIQVAQPFIVTTAVSPVAFPSGPPNIGTSLTVTGWGTSGTGGGTTTQLKYASMPVSPPTNCAWVILRNPVEGAELCMVLVNQRIGACQGDEGVPLVLNGKLHGVMSWDGTGGCQQFTIFTNVANYVTWIRSYTG</sequence>
<dbReference type="PANTHER" id="PTHR24276:SF96">
    <property type="entry name" value="PEPTIDASE S1 DOMAIN-CONTAINING PROTEIN"/>
    <property type="match status" value="1"/>
</dbReference>
<dbReference type="EMBL" id="VIFM01000006">
    <property type="protein sequence ID" value="TQF17522.1"/>
    <property type="molecule type" value="Genomic_DNA"/>
</dbReference>
<keyword evidence="2" id="KW-1015">Disulfide bond</keyword>
<evidence type="ECO:0000313" key="6">
    <source>
        <dbReference type="Proteomes" id="UP000315369"/>
    </source>
</evidence>